<dbReference type="PANTHER" id="PTHR13789:SF309">
    <property type="entry name" value="PUTATIVE (AFU_ORTHOLOGUE AFUA_6G14510)-RELATED"/>
    <property type="match status" value="1"/>
</dbReference>
<evidence type="ECO:0000256" key="4">
    <source>
        <dbReference type="ARBA" id="ARBA00022827"/>
    </source>
</evidence>
<dbReference type="InterPro" id="IPR002938">
    <property type="entry name" value="FAD-bd"/>
</dbReference>
<keyword evidence="4" id="KW-0274">FAD</keyword>
<evidence type="ECO:0000256" key="3">
    <source>
        <dbReference type="ARBA" id="ARBA00022630"/>
    </source>
</evidence>
<dbReference type="PANTHER" id="PTHR13789">
    <property type="entry name" value="MONOOXYGENASE"/>
    <property type="match status" value="1"/>
</dbReference>
<proteinExistence type="inferred from homology"/>
<dbReference type="EMBL" id="JARVKF010000422">
    <property type="protein sequence ID" value="KAK9414749.1"/>
    <property type="molecule type" value="Genomic_DNA"/>
</dbReference>
<protein>
    <recommendedName>
        <fullName evidence="7">FAD-binding domain-containing protein</fullName>
    </recommendedName>
</protein>
<reference evidence="8 9" key="1">
    <citation type="journal article" date="2024" name="J. Plant Pathol.">
        <title>Sequence and assembly of the genome of Seiridium unicorne, isolate CBS 538.82, causal agent of cypress canker disease.</title>
        <authorList>
            <person name="Scali E."/>
            <person name="Rocca G.D."/>
            <person name="Danti R."/>
            <person name="Garbelotto M."/>
            <person name="Barberini S."/>
            <person name="Baroncelli R."/>
            <person name="Emiliani G."/>
        </authorList>
    </citation>
    <scope>NUCLEOTIDE SEQUENCE [LARGE SCALE GENOMIC DNA]</scope>
    <source>
        <strain evidence="8 9">BM-138-508</strain>
    </source>
</reference>
<evidence type="ECO:0000256" key="2">
    <source>
        <dbReference type="ARBA" id="ARBA00007992"/>
    </source>
</evidence>
<keyword evidence="3" id="KW-0285">Flavoprotein</keyword>
<comment type="pathway">
    <text evidence="1">Secondary metabolite biosynthesis.</text>
</comment>
<gene>
    <name evidence="8" type="ORF">SUNI508_10867</name>
</gene>
<evidence type="ECO:0000313" key="8">
    <source>
        <dbReference type="EMBL" id="KAK9414749.1"/>
    </source>
</evidence>
<comment type="similarity">
    <text evidence="2">Belongs to the paxM FAD-dependent monooxygenase family.</text>
</comment>
<keyword evidence="9" id="KW-1185">Reference proteome</keyword>
<accession>A0ABR2UK56</accession>
<dbReference type="Proteomes" id="UP001408356">
    <property type="component" value="Unassembled WGS sequence"/>
</dbReference>
<dbReference type="InterPro" id="IPR050493">
    <property type="entry name" value="FAD-dep_Monooxygenase_BioMet"/>
</dbReference>
<dbReference type="PRINTS" id="PR00420">
    <property type="entry name" value="RNGMNOXGNASE"/>
</dbReference>
<evidence type="ECO:0000313" key="9">
    <source>
        <dbReference type="Proteomes" id="UP001408356"/>
    </source>
</evidence>
<keyword evidence="6" id="KW-0503">Monooxygenase</keyword>
<evidence type="ECO:0000256" key="1">
    <source>
        <dbReference type="ARBA" id="ARBA00005179"/>
    </source>
</evidence>
<evidence type="ECO:0000256" key="6">
    <source>
        <dbReference type="ARBA" id="ARBA00023033"/>
    </source>
</evidence>
<dbReference type="SUPFAM" id="SSF51905">
    <property type="entry name" value="FAD/NAD(P)-binding domain"/>
    <property type="match status" value="1"/>
</dbReference>
<sequence length="427" mass="46893">MGDLAQEGLDIIILGGGIAGLTTALALTKFAPQDAIPRIQIFEIRPEPATIGGAVNLTPNALRLLDHLGACEVIEKRGYGKDIDELEVYDIYSTKLAVSSFKGAHGNGIGTPPFKALRITRGDALKAVLEVVRKQDNITLTCGKKTIDIKETADNVTITFEDGGSCTADILMGCDGIHSVTRLQHVDPERKETYTGVCNAFGFAPVEKGFPVHFDCTAINFARRGMLLTSYHNPEMDSVYVGALMEVADIGSRDGWKQVGGDAEKTRTELLSRFGDANAPCINALIRSAKDFYLWPVYTLSKDGQWSTDRCMLLGDAAHAMPPQGESTGIVFEDTVIFSRCLTKWIEKGMPGGNPKEAFEAYENMRKPRISTAFDESQSVLKTVSDAGWFGHKLKTYIVPWYLWYTRSNREKHFIEDVTDSTCGTMP</sequence>
<comment type="caution">
    <text evidence="8">The sequence shown here is derived from an EMBL/GenBank/DDBJ whole genome shotgun (WGS) entry which is preliminary data.</text>
</comment>
<dbReference type="InterPro" id="IPR036188">
    <property type="entry name" value="FAD/NAD-bd_sf"/>
</dbReference>
<evidence type="ECO:0000256" key="5">
    <source>
        <dbReference type="ARBA" id="ARBA00023002"/>
    </source>
</evidence>
<organism evidence="8 9">
    <name type="scientific">Seiridium unicorne</name>
    <dbReference type="NCBI Taxonomy" id="138068"/>
    <lineage>
        <taxon>Eukaryota</taxon>
        <taxon>Fungi</taxon>
        <taxon>Dikarya</taxon>
        <taxon>Ascomycota</taxon>
        <taxon>Pezizomycotina</taxon>
        <taxon>Sordariomycetes</taxon>
        <taxon>Xylariomycetidae</taxon>
        <taxon>Amphisphaeriales</taxon>
        <taxon>Sporocadaceae</taxon>
        <taxon>Seiridium</taxon>
    </lineage>
</organism>
<dbReference type="Pfam" id="PF01494">
    <property type="entry name" value="FAD_binding_3"/>
    <property type="match status" value="1"/>
</dbReference>
<feature type="domain" description="FAD-binding" evidence="7">
    <location>
        <begin position="10"/>
        <end position="325"/>
    </location>
</feature>
<dbReference type="Gene3D" id="3.50.50.60">
    <property type="entry name" value="FAD/NAD(P)-binding domain"/>
    <property type="match status" value="1"/>
</dbReference>
<name>A0ABR2UK56_9PEZI</name>
<evidence type="ECO:0000259" key="7">
    <source>
        <dbReference type="Pfam" id="PF01494"/>
    </source>
</evidence>
<keyword evidence="5" id="KW-0560">Oxidoreductase</keyword>